<dbReference type="PANTHER" id="PTHR43605">
    <property type="entry name" value="ACYL-COENZYME A SYNTHETASE"/>
    <property type="match status" value="1"/>
</dbReference>
<dbReference type="GO" id="GO:0031956">
    <property type="term" value="F:medium-chain fatty acid-CoA ligase activity"/>
    <property type="evidence" value="ECO:0007669"/>
    <property type="project" value="UniProtKB-EC"/>
</dbReference>
<sequence length="563" mass="63300">MILDRFVAGKSAYSSYEDLKENFSIRIPDNFNFAYDVVDEYARAEPDRRALVWCDDDGNEKFFTFGDLKKASDKTANFLTMNGIRKGDAVMLILRRRYEFWFFILALHKIGAIAVPATHMLLKKDIEYRNNAAGVKMIVSLEEPELQDQVEQALPDSPTVKTLVTVGPARSGWLCFHEAYDSLSETFVRPTGELAAGNEDIMLLYFTSGTSGYPKMVQHDFTYPLGHIVTAKYWQNVVDGGLHLTVAETGWAKAVWGKIYGQWLAGSAVFAYDMLSFVPGKLLEKMARYKVTTFCAPPTVYRYLIKHDLSKYDLSSLTYCTTAGEALNAEVYNRFCEQTGLKMKEGYGQTELTLTIGNFAWMEPKPGSMGKPAPGYEIDIVDAEGKSCAAGETGEIVIRLENGRPFGMFAGYYRDQELTDAAFYGNLYHTGDTAYRDEDGYYWFVGRMDDMIKSAGYRISPFEVESTLLQHPAVLECAVTGVADKKRSQVVKATIVPAPGFSPTQKLAQEIQDFVKHVTAAYKYPRLIEFVKELPKTISGKIRRVEIREKDAQDRTAADENGR</sequence>
<dbReference type="InterPro" id="IPR042099">
    <property type="entry name" value="ANL_N_sf"/>
</dbReference>
<dbReference type="Proteomes" id="UP000006546">
    <property type="component" value="Chromosome"/>
</dbReference>
<evidence type="ECO:0000313" key="8">
    <source>
        <dbReference type="EMBL" id="AEE17569.1"/>
    </source>
</evidence>
<dbReference type="InterPro" id="IPR025110">
    <property type="entry name" value="AMP-bd_C"/>
</dbReference>
<dbReference type="eggNOG" id="COG0365">
    <property type="taxonomic scope" value="Bacteria"/>
</dbReference>
<dbReference type="GO" id="GO:0006633">
    <property type="term" value="P:fatty acid biosynthetic process"/>
    <property type="evidence" value="ECO:0007669"/>
    <property type="project" value="TreeGrafter"/>
</dbReference>
<dbReference type="Gene3D" id="3.40.50.12780">
    <property type="entry name" value="N-terminal domain of ligase-like"/>
    <property type="match status" value="1"/>
</dbReference>
<dbReference type="AlphaFoldDB" id="F4LKL3"/>
<keyword evidence="5" id="KW-1133">Transmembrane helix</keyword>
<evidence type="ECO:0000259" key="6">
    <source>
        <dbReference type="Pfam" id="PF00501"/>
    </source>
</evidence>
<comment type="similarity">
    <text evidence="1">Belongs to the ATP-dependent AMP-binding enzyme family.</text>
</comment>
<dbReference type="Pfam" id="PF13193">
    <property type="entry name" value="AMP-binding_C"/>
    <property type="match status" value="1"/>
</dbReference>
<evidence type="ECO:0000313" key="9">
    <source>
        <dbReference type="Proteomes" id="UP000006546"/>
    </source>
</evidence>
<feature type="transmembrane region" description="Helical" evidence="5">
    <location>
        <begin position="100"/>
        <end position="122"/>
    </location>
</feature>
<dbReference type="EMBL" id="CP002696">
    <property type="protein sequence ID" value="AEE17569.1"/>
    <property type="molecule type" value="Genomic_DNA"/>
</dbReference>
<dbReference type="Gene3D" id="3.30.300.30">
    <property type="match status" value="1"/>
</dbReference>
<keyword evidence="9" id="KW-1185">Reference proteome</keyword>
<evidence type="ECO:0000256" key="1">
    <source>
        <dbReference type="ARBA" id="ARBA00006432"/>
    </source>
</evidence>
<dbReference type="InterPro" id="IPR000873">
    <property type="entry name" value="AMP-dep_synth/lig_dom"/>
</dbReference>
<dbReference type="InterPro" id="IPR020845">
    <property type="entry name" value="AMP-binding_CS"/>
</dbReference>
<dbReference type="PROSITE" id="PS00455">
    <property type="entry name" value="AMP_BINDING"/>
    <property type="match status" value="1"/>
</dbReference>
<dbReference type="KEGG" id="tbe:Trebr_2154"/>
<name>F4LKL3_TREBD</name>
<dbReference type="GO" id="GO:0006637">
    <property type="term" value="P:acyl-CoA metabolic process"/>
    <property type="evidence" value="ECO:0007669"/>
    <property type="project" value="TreeGrafter"/>
</dbReference>
<protein>
    <submittedName>
        <fullName evidence="8">Butyrate--CoA ligase</fullName>
        <ecNumber evidence="8">6.2.1.2</ecNumber>
    </submittedName>
</protein>
<dbReference type="InterPro" id="IPR051087">
    <property type="entry name" value="Mitochondrial_ACSM"/>
</dbReference>
<evidence type="ECO:0000256" key="2">
    <source>
        <dbReference type="ARBA" id="ARBA00022598"/>
    </source>
</evidence>
<dbReference type="PANTHER" id="PTHR43605:SF10">
    <property type="entry name" value="ACYL-COA SYNTHETASE MEDIUM CHAIN FAMILY MEMBER 3"/>
    <property type="match status" value="1"/>
</dbReference>
<dbReference type="Pfam" id="PF00501">
    <property type="entry name" value="AMP-binding"/>
    <property type="match status" value="1"/>
</dbReference>
<keyword evidence="5" id="KW-0472">Membrane</keyword>
<dbReference type="STRING" id="906968.Trebr_2154"/>
<organism evidence="8 9">
    <name type="scientific">Treponema brennaborense (strain DSM 12168 / CIP 105900 / DD5/3)</name>
    <dbReference type="NCBI Taxonomy" id="906968"/>
    <lineage>
        <taxon>Bacteria</taxon>
        <taxon>Pseudomonadati</taxon>
        <taxon>Spirochaetota</taxon>
        <taxon>Spirochaetia</taxon>
        <taxon>Spirochaetales</taxon>
        <taxon>Treponemataceae</taxon>
        <taxon>Treponema</taxon>
    </lineage>
</organism>
<evidence type="ECO:0000256" key="5">
    <source>
        <dbReference type="SAM" id="Phobius"/>
    </source>
</evidence>
<reference evidence="9" key="1">
    <citation type="submission" date="2011-04" db="EMBL/GenBank/DDBJ databases">
        <title>The complete genome of Treponema brennaborense DSM 12168.</title>
        <authorList>
            <person name="Lucas S."/>
            <person name="Han J."/>
            <person name="Lapidus A."/>
            <person name="Bruce D."/>
            <person name="Goodwin L."/>
            <person name="Pitluck S."/>
            <person name="Peters L."/>
            <person name="Kyrpides N."/>
            <person name="Mavromatis K."/>
            <person name="Ivanova N."/>
            <person name="Mikhailova N."/>
            <person name="Pagani I."/>
            <person name="Teshima H."/>
            <person name="Detter J.C."/>
            <person name="Tapia R."/>
            <person name="Han C."/>
            <person name="Land M."/>
            <person name="Hauser L."/>
            <person name="Markowitz V."/>
            <person name="Cheng J.-F."/>
            <person name="Hugenholtz P."/>
            <person name="Woyke T."/>
            <person name="Wu D."/>
            <person name="Gronow S."/>
            <person name="Wellnitz S."/>
            <person name="Brambilla E."/>
            <person name="Klenk H.-P."/>
            <person name="Eisen J.A."/>
        </authorList>
    </citation>
    <scope>NUCLEOTIDE SEQUENCE [LARGE SCALE GENOMIC DNA]</scope>
    <source>
        <strain evidence="9">DSM 12168 / CIP 105900 / DD5/3</strain>
    </source>
</reference>
<dbReference type="GO" id="GO:0005524">
    <property type="term" value="F:ATP binding"/>
    <property type="evidence" value="ECO:0007669"/>
    <property type="project" value="UniProtKB-KW"/>
</dbReference>
<keyword evidence="2 8" id="KW-0436">Ligase</keyword>
<proteinExistence type="inferred from homology"/>
<dbReference type="GO" id="GO:0004321">
    <property type="term" value="F:fatty-acyl-CoA synthase activity"/>
    <property type="evidence" value="ECO:0007669"/>
    <property type="project" value="TreeGrafter"/>
</dbReference>
<keyword evidence="5" id="KW-0812">Transmembrane</keyword>
<dbReference type="HOGENOM" id="CLU_000022_59_10_12"/>
<gene>
    <name evidence="8" type="ordered locus">Trebr_2154</name>
</gene>
<evidence type="ECO:0000259" key="7">
    <source>
        <dbReference type="Pfam" id="PF13193"/>
    </source>
</evidence>
<dbReference type="RefSeq" id="WP_013759271.1">
    <property type="nucleotide sequence ID" value="NC_015500.1"/>
</dbReference>
<keyword evidence="3" id="KW-0547">Nucleotide-binding</keyword>
<dbReference type="InterPro" id="IPR045851">
    <property type="entry name" value="AMP-bd_C_sf"/>
</dbReference>
<accession>F4LKL3</accession>
<dbReference type="EC" id="6.2.1.2" evidence="8"/>
<evidence type="ECO:0000256" key="3">
    <source>
        <dbReference type="ARBA" id="ARBA00022741"/>
    </source>
</evidence>
<dbReference type="SUPFAM" id="SSF56801">
    <property type="entry name" value="Acetyl-CoA synthetase-like"/>
    <property type="match status" value="1"/>
</dbReference>
<keyword evidence="4" id="KW-0067">ATP-binding</keyword>
<dbReference type="OrthoDB" id="311554at2"/>
<feature type="domain" description="AMP-binding enzyme C-terminal" evidence="7">
    <location>
        <begin position="463"/>
        <end position="541"/>
    </location>
</feature>
<feature type="domain" description="AMP-dependent synthetase/ligase" evidence="6">
    <location>
        <begin position="39"/>
        <end position="413"/>
    </location>
</feature>
<evidence type="ECO:0000256" key="4">
    <source>
        <dbReference type="ARBA" id="ARBA00022840"/>
    </source>
</evidence>
<dbReference type="FunFam" id="3.30.300.30:FF:000005">
    <property type="entry name" value="Acyl-coenzyme A synthetase ACSM5, mitochondrial"/>
    <property type="match status" value="1"/>
</dbReference>